<name>A0A2Z3YNR3_9CORY</name>
<dbReference type="KEGG" id="cpre:Csp1_00640"/>
<dbReference type="AlphaFoldDB" id="A0A2Z3YNR3"/>
<proteinExistence type="predicted"/>
<gene>
    <name evidence="2" type="ORF">Csp1_00640</name>
</gene>
<dbReference type="InterPro" id="IPR025330">
    <property type="entry name" value="DUF4236"/>
</dbReference>
<protein>
    <recommendedName>
        <fullName evidence="1">DUF4236 domain-containing protein</fullName>
    </recommendedName>
</protein>
<dbReference type="Proteomes" id="UP000247696">
    <property type="component" value="Chromosome"/>
</dbReference>
<reference evidence="3" key="1">
    <citation type="submission" date="2017-11" db="EMBL/GenBank/DDBJ databases">
        <title>Otitis media/interna in a cat caused by the recently described species Corynebacterium provencense.</title>
        <authorList>
            <person name="Kittl S."/>
            <person name="Brodard I."/>
            <person name="Rychener L."/>
            <person name="Jores J."/>
            <person name="Roosje P."/>
            <person name="Gobeli Brawand S."/>
        </authorList>
    </citation>
    <scope>NUCLEOTIDE SEQUENCE [LARGE SCALE GENOMIC DNA]</scope>
    <source>
        <strain evidence="3">17KM38</strain>
    </source>
</reference>
<dbReference type="EMBL" id="CP024988">
    <property type="protein sequence ID" value="AWT24901.1"/>
    <property type="molecule type" value="Genomic_DNA"/>
</dbReference>
<evidence type="ECO:0000259" key="1">
    <source>
        <dbReference type="Pfam" id="PF14020"/>
    </source>
</evidence>
<evidence type="ECO:0000313" key="2">
    <source>
        <dbReference type="EMBL" id="AWT24901.1"/>
    </source>
</evidence>
<dbReference type="Pfam" id="PF14020">
    <property type="entry name" value="DUF4236"/>
    <property type="match status" value="1"/>
</dbReference>
<sequence>MVPDGRLPVTPPVPPLTATIRHMGIYFRKRQKTGRDSWINYSGSGASVSRRFGPVTVNSRGTYSIKLPGGMNIRGSFRKKR</sequence>
<keyword evidence="3" id="KW-1185">Reference proteome</keyword>
<accession>A0A2Z3YNR3</accession>
<feature type="domain" description="DUF4236" evidence="1">
    <location>
        <begin position="26"/>
        <end position="74"/>
    </location>
</feature>
<evidence type="ECO:0000313" key="3">
    <source>
        <dbReference type="Proteomes" id="UP000247696"/>
    </source>
</evidence>
<organism evidence="2 3">
    <name type="scientific">Corynebacterium provencense</name>
    <dbReference type="NCBI Taxonomy" id="1737425"/>
    <lineage>
        <taxon>Bacteria</taxon>
        <taxon>Bacillati</taxon>
        <taxon>Actinomycetota</taxon>
        <taxon>Actinomycetes</taxon>
        <taxon>Mycobacteriales</taxon>
        <taxon>Corynebacteriaceae</taxon>
        <taxon>Corynebacterium</taxon>
    </lineage>
</organism>